<keyword evidence="2" id="KW-1185">Reference proteome</keyword>
<gene>
    <name evidence="1" type="ORF">JI435_416500</name>
</gene>
<dbReference type="AlphaFoldDB" id="A0A7U2FAE0"/>
<dbReference type="VEuPathDB" id="FungiDB:JI435_416500"/>
<accession>A0A7U2FAE0</accession>
<sequence>MPDDLREYRVVIRDSFGLAGVKTPLCSKAYHAIYPRAAENAVAIADLIDRGLLKLRRDERAGREMEVKTGSIMIEVSQARIRVAPRQQQTGNSTDL</sequence>
<evidence type="ECO:0000313" key="1">
    <source>
        <dbReference type="EMBL" id="QRD01363.1"/>
    </source>
</evidence>
<dbReference type="Proteomes" id="UP000663193">
    <property type="component" value="Chromosome 12"/>
</dbReference>
<protein>
    <submittedName>
        <fullName evidence="1">Uncharacterized protein</fullName>
    </submittedName>
</protein>
<organism evidence="1 2">
    <name type="scientific">Phaeosphaeria nodorum (strain SN15 / ATCC MYA-4574 / FGSC 10173)</name>
    <name type="common">Glume blotch fungus</name>
    <name type="synonym">Parastagonospora nodorum</name>
    <dbReference type="NCBI Taxonomy" id="321614"/>
    <lineage>
        <taxon>Eukaryota</taxon>
        <taxon>Fungi</taxon>
        <taxon>Dikarya</taxon>
        <taxon>Ascomycota</taxon>
        <taxon>Pezizomycotina</taxon>
        <taxon>Dothideomycetes</taxon>
        <taxon>Pleosporomycetidae</taxon>
        <taxon>Pleosporales</taxon>
        <taxon>Pleosporineae</taxon>
        <taxon>Phaeosphaeriaceae</taxon>
        <taxon>Parastagonospora</taxon>
    </lineage>
</organism>
<name>A0A7U2FAE0_PHANO</name>
<evidence type="ECO:0000313" key="2">
    <source>
        <dbReference type="Proteomes" id="UP000663193"/>
    </source>
</evidence>
<proteinExistence type="predicted"/>
<reference evidence="2" key="1">
    <citation type="journal article" date="2021" name="BMC Genomics">
        <title>Chromosome-level genome assembly and manually-curated proteome of model necrotroph Parastagonospora nodorum Sn15 reveals a genome-wide trove of candidate effector homologs, and redundancy of virulence-related functions within an accessory chromosome.</title>
        <authorList>
            <person name="Bertazzoni S."/>
            <person name="Jones D.A.B."/>
            <person name="Phan H.T."/>
            <person name="Tan K.-C."/>
            <person name="Hane J.K."/>
        </authorList>
    </citation>
    <scope>NUCLEOTIDE SEQUENCE [LARGE SCALE GENOMIC DNA]</scope>
    <source>
        <strain evidence="2">SN15 / ATCC MYA-4574 / FGSC 10173)</strain>
    </source>
</reference>
<dbReference type="EMBL" id="CP069034">
    <property type="protein sequence ID" value="QRD01363.1"/>
    <property type="molecule type" value="Genomic_DNA"/>
</dbReference>